<reference evidence="15" key="2">
    <citation type="journal article" date="2004" name="BMC Evol. Biol.">
        <title>Organization of the mitochondrial genomes of whiteflies, aphids, and psyllids (Hemiptera, Sternorrhyncha).</title>
        <authorList>
            <person name="Thao M.L."/>
            <person name="Baumann L."/>
            <person name="Baumann P."/>
        </authorList>
    </citation>
    <scope>NUCLEOTIDE SEQUENCE</scope>
</reference>
<dbReference type="AlphaFoldDB" id="Q6JCQ6"/>
<keyword evidence="10 13" id="KW-0496">Mitochondrion</keyword>
<evidence type="ECO:0000256" key="4">
    <source>
        <dbReference type="ARBA" id="ARBA00021009"/>
    </source>
</evidence>
<dbReference type="PROSITE" id="PS00667">
    <property type="entry name" value="COMPLEX1_ND1_1"/>
    <property type="match status" value="1"/>
</dbReference>
<dbReference type="GO" id="GO:0005743">
    <property type="term" value="C:mitochondrial inner membrane"/>
    <property type="evidence" value="ECO:0007669"/>
    <property type="project" value="UniProtKB-SubCell"/>
</dbReference>
<geneLocation type="mitochondrion" evidence="15"/>
<evidence type="ECO:0000256" key="10">
    <source>
        <dbReference type="ARBA" id="ARBA00023128"/>
    </source>
</evidence>
<dbReference type="InterPro" id="IPR018086">
    <property type="entry name" value="NADH_UbQ_OxRdtase_su1_CS"/>
</dbReference>
<keyword evidence="12" id="KW-0520">NAD</keyword>
<dbReference type="GO" id="GO:0008137">
    <property type="term" value="F:NADH dehydrogenase (ubiquinone) activity"/>
    <property type="evidence" value="ECO:0007669"/>
    <property type="project" value="UniProtKB-EC"/>
</dbReference>
<organism evidence="15">
    <name type="scientific">Tetraleurodes mori</name>
    <name type="common">Mulberry whitefly</name>
    <name type="synonym">Aleyrodes mori</name>
    <dbReference type="NCBI Taxonomy" id="267836"/>
    <lineage>
        <taxon>Eukaryota</taxon>
        <taxon>Metazoa</taxon>
        <taxon>Ecdysozoa</taxon>
        <taxon>Arthropoda</taxon>
        <taxon>Hexapoda</taxon>
        <taxon>Insecta</taxon>
        <taxon>Pterygota</taxon>
        <taxon>Neoptera</taxon>
        <taxon>Paraneoptera</taxon>
        <taxon>Hemiptera</taxon>
        <taxon>Sternorrhyncha</taxon>
        <taxon>Aleyrodoidea</taxon>
        <taxon>Aleyrodidae</taxon>
        <taxon>Aleyrodinae</taxon>
        <taxon>Tetraleurodes</taxon>
    </lineage>
</organism>
<comment type="subcellular location">
    <subcellularLocation>
        <location evidence="2 12">Mitochondrion inner membrane</location>
        <topology evidence="2 12">Multi-pass membrane protein</topology>
    </subcellularLocation>
</comment>
<keyword evidence="5" id="KW-0813">Transport</keyword>
<gene>
    <name evidence="15" type="primary">ND1</name>
</gene>
<keyword evidence="8 14" id="KW-1133">Transmembrane helix</keyword>
<feature type="transmembrane region" description="Helical" evidence="14">
    <location>
        <begin position="102"/>
        <end position="120"/>
    </location>
</feature>
<dbReference type="InterPro" id="IPR001694">
    <property type="entry name" value="NADH_UbQ_OxRdtase_su1/FPO"/>
</dbReference>
<evidence type="ECO:0000256" key="1">
    <source>
        <dbReference type="ARBA" id="ARBA00003257"/>
    </source>
</evidence>
<protein>
    <recommendedName>
        <fullName evidence="4 13">NADH-ubiquinone oxidoreductase chain 1</fullName>
        <ecNumber evidence="13">7.1.1.2</ecNumber>
    </recommendedName>
</protein>
<feature type="transmembrane region" description="Helical" evidence="14">
    <location>
        <begin position="287"/>
        <end position="304"/>
    </location>
</feature>
<proteinExistence type="inferred from homology"/>
<evidence type="ECO:0000256" key="14">
    <source>
        <dbReference type="SAM" id="Phobius"/>
    </source>
</evidence>
<name>Q6JCQ6_TETMO</name>
<accession>Q6JCQ6</accession>
<dbReference type="PANTHER" id="PTHR11432:SF3">
    <property type="entry name" value="NADH-UBIQUINONE OXIDOREDUCTASE CHAIN 1"/>
    <property type="match status" value="1"/>
</dbReference>
<feature type="transmembrane region" description="Helical" evidence="14">
    <location>
        <begin position="69"/>
        <end position="90"/>
    </location>
</feature>
<dbReference type="Pfam" id="PF00146">
    <property type="entry name" value="NADHdh"/>
    <property type="match status" value="1"/>
</dbReference>
<evidence type="ECO:0000256" key="6">
    <source>
        <dbReference type="ARBA" id="ARBA00022692"/>
    </source>
</evidence>
<comment type="catalytic activity">
    <reaction evidence="13">
        <text>a ubiquinone + NADH + 5 H(+)(in) = a ubiquinol + NAD(+) + 4 H(+)(out)</text>
        <dbReference type="Rhea" id="RHEA:29091"/>
        <dbReference type="Rhea" id="RHEA-COMP:9565"/>
        <dbReference type="Rhea" id="RHEA-COMP:9566"/>
        <dbReference type="ChEBI" id="CHEBI:15378"/>
        <dbReference type="ChEBI" id="CHEBI:16389"/>
        <dbReference type="ChEBI" id="CHEBI:17976"/>
        <dbReference type="ChEBI" id="CHEBI:57540"/>
        <dbReference type="ChEBI" id="CHEBI:57945"/>
        <dbReference type="EC" id="7.1.1.2"/>
    </reaction>
</comment>
<keyword evidence="6 12" id="KW-0812">Transmembrane</keyword>
<evidence type="ECO:0000256" key="5">
    <source>
        <dbReference type="ARBA" id="ARBA00022448"/>
    </source>
</evidence>
<dbReference type="PROSITE" id="PS00668">
    <property type="entry name" value="COMPLEX1_ND1_2"/>
    <property type="match status" value="1"/>
</dbReference>
<evidence type="ECO:0000256" key="3">
    <source>
        <dbReference type="ARBA" id="ARBA00010535"/>
    </source>
</evidence>
<evidence type="ECO:0000256" key="12">
    <source>
        <dbReference type="RuleBase" id="RU000471"/>
    </source>
</evidence>
<feature type="transmembrane region" description="Helical" evidence="14">
    <location>
        <begin position="248"/>
        <end position="266"/>
    </location>
</feature>
<keyword evidence="11 14" id="KW-0472">Membrane</keyword>
<evidence type="ECO:0000256" key="13">
    <source>
        <dbReference type="RuleBase" id="RU000473"/>
    </source>
</evidence>
<feature type="transmembrane region" description="Helical" evidence="14">
    <location>
        <begin position="221"/>
        <end position="242"/>
    </location>
</feature>
<evidence type="ECO:0000313" key="15">
    <source>
        <dbReference type="EMBL" id="AAS77781.1"/>
    </source>
</evidence>
<evidence type="ECO:0000256" key="8">
    <source>
        <dbReference type="ARBA" id="ARBA00022989"/>
    </source>
</evidence>
<comment type="similarity">
    <text evidence="3 12">Belongs to the complex I subunit 1 family.</text>
</comment>
<dbReference type="GO" id="GO:0009060">
    <property type="term" value="P:aerobic respiration"/>
    <property type="evidence" value="ECO:0007669"/>
    <property type="project" value="TreeGrafter"/>
</dbReference>
<dbReference type="PANTHER" id="PTHR11432">
    <property type="entry name" value="NADH DEHYDROGENASE SUBUNIT 1"/>
    <property type="match status" value="1"/>
</dbReference>
<keyword evidence="9 13" id="KW-0830">Ubiquinone</keyword>
<evidence type="ECO:0000256" key="2">
    <source>
        <dbReference type="ARBA" id="ARBA00004448"/>
    </source>
</evidence>
<feature type="transmembrane region" description="Helical" evidence="14">
    <location>
        <begin position="6"/>
        <end position="24"/>
    </location>
</feature>
<evidence type="ECO:0000256" key="7">
    <source>
        <dbReference type="ARBA" id="ARBA00022792"/>
    </source>
</evidence>
<dbReference type="EC" id="7.1.1.2" evidence="13"/>
<evidence type="ECO:0000256" key="11">
    <source>
        <dbReference type="ARBA" id="ARBA00023136"/>
    </source>
</evidence>
<evidence type="ECO:0000256" key="9">
    <source>
        <dbReference type="ARBA" id="ARBA00023075"/>
    </source>
</evidence>
<feature type="transmembrane region" description="Helical" evidence="14">
    <location>
        <begin position="141"/>
        <end position="160"/>
    </location>
</feature>
<keyword evidence="7" id="KW-0999">Mitochondrion inner membrane</keyword>
<feature type="transmembrane region" description="Helical" evidence="14">
    <location>
        <begin position="172"/>
        <end position="192"/>
    </location>
</feature>
<dbReference type="EMBL" id="AY521263">
    <property type="protein sequence ID" value="AAS77781.1"/>
    <property type="molecule type" value="Genomic_DNA"/>
</dbReference>
<sequence length="309" mass="35621">MFSLLNLLILMLCALLGIAFFTLMERKLLSLSQNRKGPNKTAITGILQPVSDAMKLITKEINLNQKSNFSMFMISPCLNLTCSLVLWLIFPWLFEFNVMKMSILFLMSCMTMNMISLMAMSWSSNSNYAFIGLMRTISQMVSYEINLILILLTIINLTSQMSFSTTGHVQKYIPMGVMLLPLLILWVMVILAETNRTPFDFSEGESELISGFNIEYSSKSFVFLFLSEYSSILVMSIITTLTFSGASMALPVFYLAYLMMCFFFIWTRATLPRFRYDKLMKLNWTQMLPINTYILMWSFAFKMYCAMKS</sequence>
<reference evidence="15" key="1">
    <citation type="journal article" date="2004" name="Appl. Environ. Microbiol.">
        <title>Evolutionary relationships of primary prokaryotic endosymbionts of whiteflies and their hosts.</title>
        <authorList>
            <person name="Thao M.L."/>
            <person name="Baumann P."/>
        </authorList>
    </citation>
    <scope>NUCLEOTIDE SEQUENCE</scope>
</reference>
<comment type="function">
    <text evidence="1">Core subunit of the mitochondrial membrane respiratory chain NADH dehydrogenase (Complex I) that is believed to belong to the minimal assembly required for catalysis. Complex I functions in the transfer of electrons from NADH to the respiratory chain. The immediate electron acceptor for the enzyme is believed to be ubiquinone.</text>
</comment>
<dbReference type="GO" id="GO:0003954">
    <property type="term" value="F:NADH dehydrogenase activity"/>
    <property type="evidence" value="ECO:0007669"/>
    <property type="project" value="TreeGrafter"/>
</dbReference>